<dbReference type="EC" id="4.1.3.17" evidence="5"/>
<dbReference type="GO" id="GO:0046872">
    <property type="term" value="F:metal ion binding"/>
    <property type="evidence" value="ECO:0007669"/>
    <property type="project" value="UniProtKB-KW"/>
</dbReference>
<evidence type="ECO:0000256" key="5">
    <source>
        <dbReference type="ARBA" id="ARBA00012213"/>
    </source>
</evidence>
<proteinExistence type="inferred from homology"/>
<sequence>MSREYKPISRAAWDALHRVSTATLTSRLMKAGLRNTFLGGLGPLRPDLRLLGYARTLRYVPAREDLDMQVDYDNATNIQRLAVEAIEPEEVLVIDARGEVRAASFGHIIATRIMKRGAAGLVTDGALRDTPRFRSLNLPVYARAAHATTSSVMHHPADMNVVIGCAGVQVCPGDVVVGDAEGVVVIPAHIAEDVARDALRQDDMEEFILQKVQQGASISGVYPPDAATKAEYEASHRKL</sequence>
<keyword evidence="12" id="KW-0479">Metal-binding</keyword>
<feature type="binding site" evidence="12">
    <location>
        <position position="129"/>
    </location>
    <ligand>
        <name>Mg(2+)</name>
        <dbReference type="ChEBI" id="CHEBI:18420"/>
    </ligand>
</feature>
<dbReference type="Pfam" id="PF03737">
    <property type="entry name" value="RraA-like"/>
    <property type="match status" value="1"/>
</dbReference>
<evidence type="ECO:0000256" key="6">
    <source>
        <dbReference type="ARBA" id="ARBA00012947"/>
    </source>
</evidence>
<gene>
    <name evidence="13" type="ORF">E6H04_06170</name>
</gene>
<dbReference type="InterPro" id="IPR036704">
    <property type="entry name" value="RraA/RraA-like_sf"/>
</dbReference>
<comment type="subunit">
    <text evidence="4">Homotrimer.</text>
</comment>
<evidence type="ECO:0000256" key="8">
    <source>
        <dbReference type="ARBA" id="ARBA00025046"/>
    </source>
</evidence>
<dbReference type="EC" id="4.1.1.112" evidence="6"/>
<dbReference type="EMBL" id="VBAO01000161">
    <property type="protein sequence ID" value="TMI81657.1"/>
    <property type="molecule type" value="Genomic_DNA"/>
</dbReference>
<dbReference type="GO" id="GO:0047443">
    <property type="term" value="F:4-hydroxy-4-methyl-2-oxoglutarate aldolase activity"/>
    <property type="evidence" value="ECO:0007669"/>
    <property type="project" value="UniProtKB-EC"/>
</dbReference>
<dbReference type="AlphaFoldDB" id="A0A537JDM3"/>
<comment type="function">
    <text evidence="8">Catalyzes the aldol cleavage of 4-hydroxy-4-methyl-2-oxoglutarate (HMG) into 2 molecules of pyruvate. Also contains a secondary oxaloacetate (OAA) decarboxylase activity due to the common pyruvate enolate transition state formed following C-C bond cleavage in the retro-aldol and decarboxylation reactions.</text>
</comment>
<dbReference type="Proteomes" id="UP000320048">
    <property type="component" value="Unassembled WGS sequence"/>
</dbReference>
<evidence type="ECO:0000256" key="10">
    <source>
        <dbReference type="ARBA" id="ARBA00032305"/>
    </source>
</evidence>
<evidence type="ECO:0000256" key="9">
    <source>
        <dbReference type="ARBA" id="ARBA00030169"/>
    </source>
</evidence>
<dbReference type="CDD" id="cd16841">
    <property type="entry name" value="RraA_family"/>
    <property type="match status" value="1"/>
</dbReference>
<comment type="similarity">
    <text evidence="3">Belongs to the class II aldolase/RraA-like family.</text>
</comment>
<dbReference type="GO" id="GO:0008948">
    <property type="term" value="F:oxaloacetate decarboxylase activity"/>
    <property type="evidence" value="ECO:0007669"/>
    <property type="project" value="UniProtKB-EC"/>
</dbReference>
<dbReference type="SUPFAM" id="SSF89562">
    <property type="entry name" value="RraA-like"/>
    <property type="match status" value="1"/>
</dbReference>
<evidence type="ECO:0000256" key="4">
    <source>
        <dbReference type="ARBA" id="ARBA00011233"/>
    </source>
</evidence>
<reference evidence="13 14" key="1">
    <citation type="journal article" date="2019" name="Nat. Microbiol.">
        <title>Mediterranean grassland soil C-N compound turnover is dependent on rainfall and depth, and is mediated by genomically divergent microorganisms.</title>
        <authorList>
            <person name="Diamond S."/>
            <person name="Andeer P.F."/>
            <person name="Li Z."/>
            <person name="Crits-Christoph A."/>
            <person name="Burstein D."/>
            <person name="Anantharaman K."/>
            <person name="Lane K.R."/>
            <person name="Thomas B.C."/>
            <person name="Pan C."/>
            <person name="Northen T.R."/>
            <person name="Banfield J.F."/>
        </authorList>
    </citation>
    <scope>NUCLEOTIDE SEQUENCE [LARGE SCALE GENOMIC DNA]</scope>
    <source>
        <strain evidence="13">NP_7</strain>
    </source>
</reference>
<accession>A0A537JDM3</accession>
<evidence type="ECO:0000313" key="14">
    <source>
        <dbReference type="Proteomes" id="UP000320048"/>
    </source>
</evidence>
<comment type="catalytic activity">
    <reaction evidence="11">
        <text>oxaloacetate + H(+) = pyruvate + CO2</text>
        <dbReference type="Rhea" id="RHEA:15641"/>
        <dbReference type="ChEBI" id="CHEBI:15361"/>
        <dbReference type="ChEBI" id="CHEBI:15378"/>
        <dbReference type="ChEBI" id="CHEBI:16452"/>
        <dbReference type="ChEBI" id="CHEBI:16526"/>
        <dbReference type="EC" id="4.1.1.112"/>
    </reaction>
</comment>
<comment type="caution">
    <text evidence="13">The sequence shown here is derived from an EMBL/GenBank/DDBJ whole genome shotgun (WGS) entry which is preliminary data.</text>
</comment>
<comment type="cofactor">
    <cofactor evidence="12">
        <name>Mg(2+)</name>
        <dbReference type="ChEBI" id="CHEBI:18420"/>
    </cofactor>
</comment>
<dbReference type="PANTHER" id="PTHR33254">
    <property type="entry name" value="4-HYDROXY-4-METHYL-2-OXOGLUTARATE ALDOLASE 3-RELATED"/>
    <property type="match status" value="1"/>
</dbReference>
<name>A0A537JDM3_9BACT</name>
<evidence type="ECO:0000313" key="13">
    <source>
        <dbReference type="EMBL" id="TMI81657.1"/>
    </source>
</evidence>
<dbReference type="PANTHER" id="PTHR33254:SF16">
    <property type="entry name" value="BLR3842 PROTEIN"/>
    <property type="match status" value="1"/>
</dbReference>
<dbReference type="NCBIfam" id="NF006093">
    <property type="entry name" value="PRK08245.1"/>
    <property type="match status" value="1"/>
</dbReference>
<feature type="binding site" evidence="12">
    <location>
        <position position="128"/>
    </location>
    <ligand>
        <name>substrate</name>
    </ligand>
</feature>
<evidence type="ECO:0000256" key="7">
    <source>
        <dbReference type="ARBA" id="ARBA00016549"/>
    </source>
</evidence>
<comment type="catalytic activity">
    <reaction evidence="1">
        <text>4-hydroxy-4-methyl-2-oxoglutarate = 2 pyruvate</text>
        <dbReference type="Rhea" id="RHEA:22748"/>
        <dbReference type="ChEBI" id="CHEBI:15361"/>
        <dbReference type="ChEBI" id="CHEBI:58276"/>
        <dbReference type="EC" id="4.1.3.17"/>
    </reaction>
</comment>
<dbReference type="InterPro" id="IPR005493">
    <property type="entry name" value="RraA/RraA-like"/>
</dbReference>
<protein>
    <recommendedName>
        <fullName evidence="7">Putative 4-hydroxy-4-methyl-2-oxoglutarate aldolase</fullName>
        <ecNumber evidence="6">4.1.1.112</ecNumber>
        <ecNumber evidence="5">4.1.3.17</ecNumber>
    </recommendedName>
    <alternativeName>
        <fullName evidence="10">Oxaloacetate decarboxylase</fullName>
    </alternativeName>
    <alternativeName>
        <fullName evidence="9">RraA-like protein</fullName>
    </alternativeName>
</protein>
<comment type="cofactor">
    <cofactor evidence="2">
        <name>a divalent metal cation</name>
        <dbReference type="ChEBI" id="CHEBI:60240"/>
    </cofactor>
</comment>
<evidence type="ECO:0000256" key="11">
    <source>
        <dbReference type="ARBA" id="ARBA00047973"/>
    </source>
</evidence>
<dbReference type="Gene3D" id="3.50.30.40">
    <property type="entry name" value="Ribonuclease E inhibitor RraA/RraA-like"/>
    <property type="match status" value="1"/>
</dbReference>
<feature type="binding site" evidence="12">
    <location>
        <begin position="106"/>
        <end position="109"/>
    </location>
    <ligand>
        <name>substrate</name>
    </ligand>
</feature>
<evidence type="ECO:0000256" key="1">
    <source>
        <dbReference type="ARBA" id="ARBA00001342"/>
    </source>
</evidence>
<evidence type="ECO:0000256" key="3">
    <source>
        <dbReference type="ARBA" id="ARBA00008621"/>
    </source>
</evidence>
<organism evidence="13 14">
    <name type="scientific">Candidatus Segetimicrobium genomatis</name>
    <dbReference type="NCBI Taxonomy" id="2569760"/>
    <lineage>
        <taxon>Bacteria</taxon>
        <taxon>Bacillati</taxon>
        <taxon>Candidatus Sysuimicrobiota</taxon>
        <taxon>Candidatus Sysuimicrobiia</taxon>
        <taxon>Candidatus Sysuimicrobiales</taxon>
        <taxon>Candidatus Segetimicrobiaceae</taxon>
        <taxon>Candidatus Segetimicrobium</taxon>
    </lineage>
</organism>
<evidence type="ECO:0000256" key="2">
    <source>
        <dbReference type="ARBA" id="ARBA00001968"/>
    </source>
</evidence>
<keyword evidence="12" id="KW-0460">Magnesium</keyword>
<evidence type="ECO:0000256" key="12">
    <source>
        <dbReference type="PIRSR" id="PIRSR605493-1"/>
    </source>
</evidence>